<dbReference type="RefSeq" id="WP_272424294.1">
    <property type="nucleotide sequence ID" value="NZ_JAGTJJ010000034.1"/>
</dbReference>
<reference evidence="2 3" key="1">
    <citation type="submission" date="2021-04" db="EMBL/GenBank/DDBJ databases">
        <title>Genome analysis of Polyangium sp.</title>
        <authorList>
            <person name="Li Y."/>
            <person name="Wang J."/>
        </authorList>
    </citation>
    <scope>NUCLEOTIDE SEQUENCE [LARGE SCALE GENOMIC DNA]</scope>
    <source>
        <strain evidence="2 3">SDU14</strain>
    </source>
</reference>
<keyword evidence="1" id="KW-0812">Transmembrane</keyword>
<evidence type="ECO:0000256" key="1">
    <source>
        <dbReference type="SAM" id="Phobius"/>
    </source>
</evidence>
<evidence type="ECO:0000313" key="2">
    <source>
        <dbReference type="EMBL" id="MDC3985983.1"/>
    </source>
</evidence>
<proteinExistence type="predicted"/>
<dbReference type="Proteomes" id="UP001151081">
    <property type="component" value="Unassembled WGS sequence"/>
</dbReference>
<evidence type="ECO:0000313" key="3">
    <source>
        <dbReference type="Proteomes" id="UP001151081"/>
    </source>
</evidence>
<keyword evidence="1" id="KW-1133">Transmembrane helix</keyword>
<accession>A0A9X3XC29</accession>
<feature type="transmembrane region" description="Helical" evidence="1">
    <location>
        <begin position="100"/>
        <end position="123"/>
    </location>
</feature>
<sequence>MGKSMGQRMGDGVGLFVGRRPFGAVSVMGMALAVMSIGCAKNETTPLKRPSEPLITGEPQWPEDVARQAERADRVCSQRQAQLLYDYEEAKQDQQKFKTIMGSISGGVGTVGGAIGGIGSYVIDSPETIKTVTGITGIVTAGLGAVGSLVTIVVSPGESKMHSASASIASIEQKRAAARAALTQKDPSAWSEEEKEAWSKAAKELEAACK</sequence>
<keyword evidence="3" id="KW-1185">Reference proteome</keyword>
<gene>
    <name evidence="2" type="ORF">KEG57_36220</name>
</gene>
<dbReference type="EMBL" id="JAGTJJ010000034">
    <property type="protein sequence ID" value="MDC3985983.1"/>
    <property type="molecule type" value="Genomic_DNA"/>
</dbReference>
<organism evidence="2 3">
    <name type="scientific">Polyangium jinanense</name>
    <dbReference type="NCBI Taxonomy" id="2829994"/>
    <lineage>
        <taxon>Bacteria</taxon>
        <taxon>Pseudomonadati</taxon>
        <taxon>Myxococcota</taxon>
        <taxon>Polyangia</taxon>
        <taxon>Polyangiales</taxon>
        <taxon>Polyangiaceae</taxon>
        <taxon>Polyangium</taxon>
    </lineage>
</organism>
<name>A0A9X3XC29_9BACT</name>
<keyword evidence="1" id="KW-0472">Membrane</keyword>
<dbReference type="AlphaFoldDB" id="A0A9X3XC29"/>
<feature type="transmembrane region" description="Helical" evidence="1">
    <location>
        <begin position="135"/>
        <end position="154"/>
    </location>
</feature>
<comment type="caution">
    <text evidence="2">The sequence shown here is derived from an EMBL/GenBank/DDBJ whole genome shotgun (WGS) entry which is preliminary data.</text>
</comment>
<protein>
    <submittedName>
        <fullName evidence="2">Uncharacterized protein</fullName>
    </submittedName>
</protein>